<reference evidence="6 7" key="1">
    <citation type="submission" date="2014-04" db="EMBL/GenBank/DDBJ databases">
        <authorList>
            <consortium name="DOE Joint Genome Institute"/>
            <person name="Kuo A."/>
            <person name="Kohler A."/>
            <person name="Jargeat P."/>
            <person name="Nagy L.G."/>
            <person name="Floudas D."/>
            <person name="Copeland A."/>
            <person name="Barry K.W."/>
            <person name="Cichocki N."/>
            <person name="Veneault-Fourrey C."/>
            <person name="LaButti K."/>
            <person name="Lindquist E.A."/>
            <person name="Lipzen A."/>
            <person name="Lundell T."/>
            <person name="Morin E."/>
            <person name="Murat C."/>
            <person name="Sun H."/>
            <person name="Tunlid A."/>
            <person name="Henrissat B."/>
            <person name="Grigoriev I.V."/>
            <person name="Hibbett D.S."/>
            <person name="Martin F."/>
            <person name="Nordberg H.P."/>
            <person name="Cantor M.N."/>
            <person name="Hua S.X."/>
        </authorList>
    </citation>
    <scope>NUCLEOTIDE SEQUENCE [LARGE SCALE GENOMIC DNA]</scope>
    <source>
        <strain evidence="6 7">Ve08.2h10</strain>
    </source>
</reference>
<dbReference type="GO" id="GO:0008270">
    <property type="term" value="F:zinc ion binding"/>
    <property type="evidence" value="ECO:0007669"/>
    <property type="project" value="UniProtKB-KW"/>
</dbReference>
<dbReference type="STRING" id="930991.A0A0D0DK38"/>
<comment type="subcellular location">
    <subcellularLocation>
        <location evidence="1">Nucleus</location>
    </subcellularLocation>
</comment>
<sequence length="210" mass="23720">LMKEWTSPIYAFFDATPQILTIDGWQVHEFKCSAWGCKVKIQCYLDKKDVRSTGNMQKHVKGCWGPEVLPATDSAKDANEVCKNIVGSILCTGSITAEFERKGKGKVVYSHRQHTHTETRHFQSLMKTGRPEYFIPSPLTVSRDVKLVFARTHQRVAKMLQEHNSMLSFTTDAWTLPNHCVFVAFSVHLEHKGVPLSIPSDILEVAMVSS</sequence>
<feature type="non-terminal residue" evidence="6">
    <location>
        <position position="210"/>
    </location>
</feature>
<evidence type="ECO:0000256" key="4">
    <source>
        <dbReference type="ARBA" id="ARBA00022833"/>
    </source>
</evidence>
<accession>A0A0D0DK38</accession>
<dbReference type="GO" id="GO:0005634">
    <property type="term" value="C:nucleus"/>
    <property type="evidence" value="ECO:0007669"/>
    <property type="project" value="UniProtKB-SubCell"/>
</dbReference>
<keyword evidence="2" id="KW-0479">Metal-binding</keyword>
<evidence type="ECO:0000256" key="1">
    <source>
        <dbReference type="ARBA" id="ARBA00004123"/>
    </source>
</evidence>
<evidence type="ECO:0000313" key="6">
    <source>
        <dbReference type="EMBL" id="KIK78545.1"/>
    </source>
</evidence>
<name>A0A0D0DK38_9AGAM</name>
<evidence type="ECO:0000256" key="5">
    <source>
        <dbReference type="ARBA" id="ARBA00023242"/>
    </source>
</evidence>
<keyword evidence="5" id="KW-0539">Nucleus</keyword>
<reference evidence="7" key="2">
    <citation type="submission" date="2015-01" db="EMBL/GenBank/DDBJ databases">
        <title>Evolutionary Origins and Diversification of the Mycorrhizal Mutualists.</title>
        <authorList>
            <consortium name="DOE Joint Genome Institute"/>
            <consortium name="Mycorrhizal Genomics Consortium"/>
            <person name="Kohler A."/>
            <person name="Kuo A."/>
            <person name="Nagy L.G."/>
            <person name="Floudas D."/>
            <person name="Copeland A."/>
            <person name="Barry K.W."/>
            <person name="Cichocki N."/>
            <person name="Veneault-Fourrey C."/>
            <person name="LaButti K."/>
            <person name="Lindquist E.A."/>
            <person name="Lipzen A."/>
            <person name="Lundell T."/>
            <person name="Morin E."/>
            <person name="Murat C."/>
            <person name="Riley R."/>
            <person name="Ohm R."/>
            <person name="Sun H."/>
            <person name="Tunlid A."/>
            <person name="Henrissat B."/>
            <person name="Grigoriev I.V."/>
            <person name="Hibbett D.S."/>
            <person name="Martin F."/>
        </authorList>
    </citation>
    <scope>NUCLEOTIDE SEQUENCE [LARGE SCALE GENOMIC DNA]</scope>
    <source>
        <strain evidence="7">Ve08.2h10</strain>
    </source>
</reference>
<dbReference type="PANTHER" id="PTHR46481:SF10">
    <property type="entry name" value="ZINC FINGER BED DOMAIN-CONTAINING PROTEIN 39"/>
    <property type="match status" value="1"/>
</dbReference>
<proteinExistence type="predicted"/>
<organism evidence="6 7">
    <name type="scientific">Paxillus rubicundulus Ve08.2h10</name>
    <dbReference type="NCBI Taxonomy" id="930991"/>
    <lineage>
        <taxon>Eukaryota</taxon>
        <taxon>Fungi</taxon>
        <taxon>Dikarya</taxon>
        <taxon>Basidiomycota</taxon>
        <taxon>Agaricomycotina</taxon>
        <taxon>Agaricomycetes</taxon>
        <taxon>Agaricomycetidae</taxon>
        <taxon>Boletales</taxon>
        <taxon>Paxilineae</taxon>
        <taxon>Paxillaceae</taxon>
        <taxon>Paxillus</taxon>
    </lineage>
</organism>
<gene>
    <name evidence="6" type="ORF">PAXRUDRAFT_40912</name>
</gene>
<keyword evidence="7" id="KW-1185">Reference proteome</keyword>
<protein>
    <submittedName>
        <fullName evidence="6">Uncharacterized protein</fullName>
    </submittedName>
</protein>
<dbReference type="InterPro" id="IPR052035">
    <property type="entry name" value="ZnF_BED_domain_contain"/>
</dbReference>
<dbReference type="Proteomes" id="UP000054538">
    <property type="component" value="Unassembled WGS sequence"/>
</dbReference>
<dbReference type="PANTHER" id="PTHR46481">
    <property type="entry name" value="ZINC FINGER BED DOMAIN-CONTAINING PROTEIN 4"/>
    <property type="match status" value="1"/>
</dbReference>
<evidence type="ECO:0000256" key="2">
    <source>
        <dbReference type="ARBA" id="ARBA00022723"/>
    </source>
</evidence>
<evidence type="ECO:0000313" key="7">
    <source>
        <dbReference type="Proteomes" id="UP000054538"/>
    </source>
</evidence>
<feature type="non-terminal residue" evidence="6">
    <location>
        <position position="1"/>
    </location>
</feature>
<dbReference type="AlphaFoldDB" id="A0A0D0DK38"/>
<dbReference type="EMBL" id="KN826556">
    <property type="protein sequence ID" value="KIK78545.1"/>
    <property type="molecule type" value="Genomic_DNA"/>
</dbReference>
<keyword evidence="3" id="KW-0863">Zinc-finger</keyword>
<keyword evidence="4" id="KW-0862">Zinc</keyword>
<dbReference type="HOGENOM" id="CLU_087375_1_0_1"/>
<dbReference type="InParanoid" id="A0A0D0DK38"/>
<evidence type="ECO:0000256" key="3">
    <source>
        <dbReference type="ARBA" id="ARBA00022771"/>
    </source>
</evidence>
<dbReference type="OrthoDB" id="2677917at2759"/>